<keyword evidence="2" id="KW-0479">Metal-binding</keyword>
<comment type="subcellular location">
    <subcellularLocation>
        <location evidence="1">Nucleus</location>
    </subcellularLocation>
</comment>
<feature type="compositionally biased region" description="Low complexity" evidence="5">
    <location>
        <begin position="790"/>
        <end position="802"/>
    </location>
</feature>
<dbReference type="SUPFAM" id="SSF57701">
    <property type="entry name" value="Zn2/Cys6 DNA-binding domain"/>
    <property type="match status" value="1"/>
</dbReference>
<dbReference type="InterPro" id="IPR007219">
    <property type="entry name" value="XnlR_reg_dom"/>
</dbReference>
<gene>
    <name evidence="8" type="ORF">PHLGIDRAFT_127425</name>
</gene>
<evidence type="ECO:0000256" key="4">
    <source>
        <dbReference type="SAM" id="Coils"/>
    </source>
</evidence>
<dbReference type="PANTHER" id="PTHR31001">
    <property type="entry name" value="UNCHARACTERIZED TRANSCRIPTIONAL REGULATORY PROTEIN"/>
    <property type="match status" value="1"/>
</dbReference>
<dbReference type="Proteomes" id="UP000053257">
    <property type="component" value="Unassembled WGS sequence"/>
</dbReference>
<feature type="domain" description="Zn(2)-C6 fungal-type" evidence="6">
    <location>
        <begin position="34"/>
        <end position="63"/>
    </location>
</feature>
<evidence type="ECO:0000256" key="3">
    <source>
        <dbReference type="ARBA" id="ARBA00023242"/>
    </source>
</evidence>
<dbReference type="SMART" id="SM00906">
    <property type="entry name" value="Fungal_trans"/>
    <property type="match status" value="1"/>
</dbReference>
<feature type="region of interest" description="Disordered" evidence="5">
    <location>
        <begin position="830"/>
        <end position="873"/>
    </location>
</feature>
<dbReference type="Gene3D" id="4.10.240.10">
    <property type="entry name" value="Zn(2)-C6 fungal-type DNA-binding domain"/>
    <property type="match status" value="1"/>
</dbReference>
<proteinExistence type="predicted"/>
<feature type="region of interest" description="Disordered" evidence="5">
    <location>
        <begin position="789"/>
        <end position="814"/>
    </location>
</feature>
<dbReference type="GO" id="GO:0000981">
    <property type="term" value="F:DNA-binding transcription factor activity, RNA polymerase II-specific"/>
    <property type="evidence" value="ECO:0007669"/>
    <property type="project" value="InterPro"/>
</dbReference>
<organism evidence="8 9">
    <name type="scientific">Phlebiopsis gigantea (strain 11061_1 CR5-6)</name>
    <name type="common">White-rot fungus</name>
    <name type="synonym">Peniophora gigantea</name>
    <dbReference type="NCBI Taxonomy" id="745531"/>
    <lineage>
        <taxon>Eukaryota</taxon>
        <taxon>Fungi</taxon>
        <taxon>Dikarya</taxon>
        <taxon>Basidiomycota</taxon>
        <taxon>Agaricomycotina</taxon>
        <taxon>Agaricomycetes</taxon>
        <taxon>Polyporales</taxon>
        <taxon>Phanerochaetaceae</taxon>
        <taxon>Phlebiopsis</taxon>
    </lineage>
</organism>
<sequence length="1008" mass="110273">MPHTSRNSARAPNLDREAAKAQEQEFKRARGAISCAECRRLKLKCDKSVPCGSCKRRGCESICPNGSLTTGQGTRFILADTDRLHKKIAEMSERIRQLEDALAILQSSTTCDEHPLLRVDLLSIKSGLELHAATNGRPGSENECDEDELDVPGLLALHEHGTATFYGRSAGSESLLLVARADAPAEPTKYAFNLDSLHPHLDNLANAFPAAPAALAGVADPAALQGLIVDQLPDWARARQLCELYLEQAPWFFGAITRRQLLDELLPLFYGEALNLQHLGGAQGPNDGSPQPTLPVSSSAFTCSSTGKATAHELALLFVVFCFGSLTDPGLRAAPDNAEAAQFYQLTRAAMNLEPVLDRPPSVATVQTLSLMGIYQGLVADENSIENTWSLMGLSCKLAQSVGLHRDCARWKLSPAEVQKRRALFWELFITDSWQALATGRLPSFSVPYVDTELPADPDQTLAADGTRQPSFPYWKATWGRECVSAVVEVTLLSRAPKYSLILELDRKIRDFPLPAYTRGPAPKGASLAEIMSHFMPANYLYFTLLYVHRCFFAQALQDHPKDPLRSQYAPSFLAGFRSACSLIATIREQFNINPVQIARFWVLWTHAFSASVMLASVVTHGATTKMAQAALGELRSAAALFEQAAGYGGRATKFLPRIRSMHDKAYRAFREGYQRPDIFTPRDSRRDEDDDLSIFSGRTRTVTTKAAVRPSPPLLRHSASRQQLSANTNSPTTTEASSSSAGELRASQSPTAASPQVSEDMPSLVAYGGAVHPMLVDDMRSFEGQLDEQIQAQQQQQYYAAHGPAGSPEAAPHPVLYAHAPAEDYAQYAEPQEGQDPRWRWGHQEMPPPPAPVHARTQQQQQPLYAPPPHPPPPPVFYQSPHATHAHEDAYAVHGYDAPHHAPPAQGSYAQTAYAVPPAQQQQHAHAFWQPVTPAHEYPPPPDAAARLHIHPHAQGMHAAAYAAPPPPPASGMLPVHTGSYSLTETWTSFVQHELPVPPMAPRVQPR</sequence>
<name>A0A0C3RZE7_PHLG1</name>
<dbReference type="PROSITE" id="PS51379">
    <property type="entry name" value="4FE4S_FER_2"/>
    <property type="match status" value="1"/>
</dbReference>
<evidence type="ECO:0000256" key="5">
    <source>
        <dbReference type="SAM" id="MobiDB-lite"/>
    </source>
</evidence>
<feature type="region of interest" description="Disordered" evidence="5">
    <location>
        <begin position="702"/>
        <end position="760"/>
    </location>
</feature>
<dbReference type="InterPro" id="IPR001138">
    <property type="entry name" value="Zn2Cys6_DnaBD"/>
</dbReference>
<dbReference type="PANTHER" id="PTHR31001:SF56">
    <property type="entry name" value="ZN(2)-C6 FUNGAL-TYPE DOMAIN-CONTAINING PROTEIN"/>
    <property type="match status" value="1"/>
</dbReference>
<feature type="compositionally biased region" description="Low complexity" evidence="5">
    <location>
        <begin position="726"/>
        <end position="742"/>
    </location>
</feature>
<keyword evidence="9" id="KW-1185">Reference proteome</keyword>
<protein>
    <recommendedName>
        <fullName evidence="10">Zn(2)-C6 fungal-type domain-containing protein</fullName>
    </recommendedName>
</protein>
<dbReference type="SMART" id="SM00066">
    <property type="entry name" value="GAL4"/>
    <property type="match status" value="1"/>
</dbReference>
<dbReference type="EMBL" id="KN840491">
    <property type="protein sequence ID" value="KIP07741.1"/>
    <property type="molecule type" value="Genomic_DNA"/>
</dbReference>
<reference evidence="8 9" key="1">
    <citation type="journal article" date="2014" name="PLoS Genet.">
        <title>Analysis of the Phlebiopsis gigantea genome, transcriptome and secretome provides insight into its pioneer colonization strategies of wood.</title>
        <authorList>
            <person name="Hori C."/>
            <person name="Ishida T."/>
            <person name="Igarashi K."/>
            <person name="Samejima M."/>
            <person name="Suzuki H."/>
            <person name="Master E."/>
            <person name="Ferreira P."/>
            <person name="Ruiz-Duenas F.J."/>
            <person name="Held B."/>
            <person name="Canessa P."/>
            <person name="Larrondo L.F."/>
            <person name="Schmoll M."/>
            <person name="Druzhinina I.S."/>
            <person name="Kubicek C.P."/>
            <person name="Gaskell J.A."/>
            <person name="Kersten P."/>
            <person name="St John F."/>
            <person name="Glasner J."/>
            <person name="Sabat G."/>
            <person name="Splinter BonDurant S."/>
            <person name="Syed K."/>
            <person name="Yadav J."/>
            <person name="Mgbeahuruike A.C."/>
            <person name="Kovalchuk A."/>
            <person name="Asiegbu F.O."/>
            <person name="Lackner G."/>
            <person name="Hoffmeister D."/>
            <person name="Rencoret J."/>
            <person name="Gutierrez A."/>
            <person name="Sun H."/>
            <person name="Lindquist E."/>
            <person name="Barry K."/>
            <person name="Riley R."/>
            <person name="Grigoriev I.V."/>
            <person name="Henrissat B."/>
            <person name="Kues U."/>
            <person name="Berka R.M."/>
            <person name="Martinez A.T."/>
            <person name="Covert S.F."/>
            <person name="Blanchette R.A."/>
            <person name="Cullen D."/>
        </authorList>
    </citation>
    <scope>NUCLEOTIDE SEQUENCE [LARGE SCALE GENOMIC DNA]</scope>
    <source>
        <strain evidence="8 9">11061_1 CR5-6</strain>
    </source>
</reference>
<dbReference type="HOGENOM" id="CLU_007340_0_0_1"/>
<dbReference type="PROSITE" id="PS50048">
    <property type="entry name" value="ZN2_CY6_FUNGAL_2"/>
    <property type="match status" value="1"/>
</dbReference>
<dbReference type="GO" id="GO:0003677">
    <property type="term" value="F:DNA binding"/>
    <property type="evidence" value="ECO:0007669"/>
    <property type="project" value="InterPro"/>
</dbReference>
<dbReference type="InterPro" id="IPR036864">
    <property type="entry name" value="Zn2-C6_fun-type_DNA-bd_sf"/>
</dbReference>
<feature type="compositionally biased region" description="Polar residues" evidence="5">
    <location>
        <begin position="747"/>
        <end position="758"/>
    </location>
</feature>
<feature type="domain" description="4Fe-4S ferredoxin-type" evidence="7">
    <location>
        <begin position="41"/>
        <end position="73"/>
    </location>
</feature>
<evidence type="ECO:0008006" key="10">
    <source>
        <dbReference type="Google" id="ProtNLM"/>
    </source>
</evidence>
<feature type="coiled-coil region" evidence="4">
    <location>
        <begin position="81"/>
        <end position="108"/>
    </location>
</feature>
<evidence type="ECO:0000259" key="7">
    <source>
        <dbReference type="PROSITE" id="PS51379"/>
    </source>
</evidence>
<keyword evidence="3" id="KW-0539">Nucleus</keyword>
<dbReference type="OrthoDB" id="424974at2759"/>
<dbReference type="GO" id="GO:0008270">
    <property type="term" value="F:zinc ion binding"/>
    <property type="evidence" value="ECO:0007669"/>
    <property type="project" value="InterPro"/>
</dbReference>
<dbReference type="InterPro" id="IPR017896">
    <property type="entry name" value="4Fe4S_Fe-S-bd"/>
</dbReference>
<evidence type="ECO:0000256" key="2">
    <source>
        <dbReference type="ARBA" id="ARBA00022723"/>
    </source>
</evidence>
<feature type="region of interest" description="Disordered" evidence="5">
    <location>
        <begin position="1"/>
        <end position="23"/>
    </location>
</feature>
<keyword evidence="4" id="KW-0175">Coiled coil</keyword>
<feature type="compositionally biased region" description="Basic and acidic residues" evidence="5">
    <location>
        <begin position="13"/>
        <end position="23"/>
    </location>
</feature>
<dbReference type="PROSITE" id="PS00463">
    <property type="entry name" value="ZN2_CY6_FUNGAL_1"/>
    <property type="match status" value="1"/>
</dbReference>
<dbReference type="GO" id="GO:0006351">
    <property type="term" value="P:DNA-templated transcription"/>
    <property type="evidence" value="ECO:0007669"/>
    <property type="project" value="InterPro"/>
</dbReference>
<accession>A0A0C3RZE7</accession>
<dbReference type="GO" id="GO:0005634">
    <property type="term" value="C:nucleus"/>
    <property type="evidence" value="ECO:0007669"/>
    <property type="project" value="UniProtKB-SubCell"/>
</dbReference>
<feature type="compositionally biased region" description="Polar residues" evidence="5">
    <location>
        <begin position="1"/>
        <end position="10"/>
    </location>
</feature>
<evidence type="ECO:0000259" key="6">
    <source>
        <dbReference type="PROSITE" id="PS50048"/>
    </source>
</evidence>
<dbReference type="CDD" id="cd00067">
    <property type="entry name" value="GAL4"/>
    <property type="match status" value="1"/>
</dbReference>
<dbReference type="CDD" id="cd12148">
    <property type="entry name" value="fungal_TF_MHR"/>
    <property type="match status" value="1"/>
</dbReference>
<dbReference type="AlphaFoldDB" id="A0A0C3RZE7"/>
<dbReference type="Pfam" id="PF04082">
    <property type="entry name" value="Fungal_trans"/>
    <property type="match status" value="1"/>
</dbReference>
<evidence type="ECO:0000313" key="8">
    <source>
        <dbReference type="EMBL" id="KIP07741.1"/>
    </source>
</evidence>
<evidence type="ECO:0000256" key="1">
    <source>
        <dbReference type="ARBA" id="ARBA00004123"/>
    </source>
</evidence>
<dbReference type="InterPro" id="IPR050613">
    <property type="entry name" value="Sec_Metabolite_Reg"/>
</dbReference>
<evidence type="ECO:0000313" key="9">
    <source>
        <dbReference type="Proteomes" id="UP000053257"/>
    </source>
</evidence>